<gene>
    <name evidence="3" type="ORF">BS47DRAFT_1295867</name>
</gene>
<feature type="region of interest" description="Disordered" evidence="2">
    <location>
        <begin position="36"/>
        <end position="65"/>
    </location>
</feature>
<evidence type="ECO:0000256" key="1">
    <source>
        <dbReference type="ARBA" id="ARBA00022737"/>
    </source>
</evidence>
<name>A0A9P6AZK5_9AGAM</name>
<proteinExistence type="predicted"/>
<dbReference type="EMBL" id="MU128969">
    <property type="protein sequence ID" value="KAF9513676.1"/>
    <property type="molecule type" value="Genomic_DNA"/>
</dbReference>
<evidence type="ECO:0000256" key="2">
    <source>
        <dbReference type="SAM" id="MobiDB-lite"/>
    </source>
</evidence>
<dbReference type="PANTHER" id="PTHR47447:SF24">
    <property type="entry name" value="PENTATRICOPEPTIDE REPEAT-CONTAINING PROTEIN"/>
    <property type="match status" value="1"/>
</dbReference>
<dbReference type="PANTHER" id="PTHR47447">
    <property type="entry name" value="OS03G0856100 PROTEIN"/>
    <property type="match status" value="1"/>
</dbReference>
<evidence type="ECO:0000313" key="4">
    <source>
        <dbReference type="Proteomes" id="UP000886523"/>
    </source>
</evidence>
<reference evidence="3" key="1">
    <citation type="journal article" date="2020" name="Nat. Commun.">
        <title>Large-scale genome sequencing of mycorrhizal fungi provides insights into the early evolution of symbiotic traits.</title>
        <authorList>
            <person name="Miyauchi S."/>
            <person name="Kiss E."/>
            <person name="Kuo A."/>
            <person name="Drula E."/>
            <person name="Kohler A."/>
            <person name="Sanchez-Garcia M."/>
            <person name="Morin E."/>
            <person name="Andreopoulos B."/>
            <person name="Barry K.W."/>
            <person name="Bonito G."/>
            <person name="Buee M."/>
            <person name="Carver A."/>
            <person name="Chen C."/>
            <person name="Cichocki N."/>
            <person name="Clum A."/>
            <person name="Culley D."/>
            <person name="Crous P.W."/>
            <person name="Fauchery L."/>
            <person name="Girlanda M."/>
            <person name="Hayes R.D."/>
            <person name="Keri Z."/>
            <person name="LaButti K."/>
            <person name="Lipzen A."/>
            <person name="Lombard V."/>
            <person name="Magnuson J."/>
            <person name="Maillard F."/>
            <person name="Murat C."/>
            <person name="Nolan M."/>
            <person name="Ohm R.A."/>
            <person name="Pangilinan J."/>
            <person name="Pereira M.F."/>
            <person name="Perotto S."/>
            <person name="Peter M."/>
            <person name="Pfister S."/>
            <person name="Riley R."/>
            <person name="Sitrit Y."/>
            <person name="Stielow J.B."/>
            <person name="Szollosi G."/>
            <person name="Zifcakova L."/>
            <person name="Stursova M."/>
            <person name="Spatafora J.W."/>
            <person name="Tedersoo L."/>
            <person name="Vaario L.M."/>
            <person name="Yamada A."/>
            <person name="Yan M."/>
            <person name="Wang P."/>
            <person name="Xu J."/>
            <person name="Bruns T."/>
            <person name="Baldrian P."/>
            <person name="Vilgalys R."/>
            <person name="Dunand C."/>
            <person name="Henrissat B."/>
            <person name="Grigoriev I.V."/>
            <person name="Hibbett D."/>
            <person name="Nagy L.G."/>
            <person name="Martin F.M."/>
        </authorList>
    </citation>
    <scope>NUCLEOTIDE SEQUENCE</scope>
    <source>
        <strain evidence="3">UP504</strain>
    </source>
</reference>
<dbReference type="InterPro" id="IPR011990">
    <property type="entry name" value="TPR-like_helical_dom_sf"/>
</dbReference>
<protein>
    <recommendedName>
        <fullName evidence="5">Pentatricopeptide repeat-containing protein</fullName>
    </recommendedName>
</protein>
<accession>A0A9P6AZK5</accession>
<sequence length="411" mass="46683">MVDPLILGLCRRHAPPTPEDVNEALEIYYDLRDARGKNQVPEESEENPIRYKSLPRHPRPPHNSAPDQWIYRTLLTAISRTRTISRGTSDIMIQLLIDMRDFGVKLNSEFVQSVFARLLLATDSHGAAFDMYSYLREMASSILDQPAYVSILEQLANLSFDDDPLPSQAHYLDIMRDMRDSGTPMTPFVYTILFSRYASLATSIPHPTPDTPLDEVEKGHDLHQRLFQATKRLHLTLKLDASVTPNVFTMNAIMNAYNRLGAFRDAWGIWEQLAHGTPAYDNVSISIVMDLCGYSRNPRAADRIWAGIMQRAQQPPKGDRPVVVPTRNNWVSRIECYARLGDFQTALDIFTDMIYGGGEVWIPKPNQAAADTLLKFSWSYGRSAEVEELIKSELPDLYPLLPQPDPNRPPR</sequence>
<dbReference type="AlphaFoldDB" id="A0A9P6AZK5"/>
<organism evidence="3 4">
    <name type="scientific">Hydnum rufescens UP504</name>
    <dbReference type="NCBI Taxonomy" id="1448309"/>
    <lineage>
        <taxon>Eukaryota</taxon>
        <taxon>Fungi</taxon>
        <taxon>Dikarya</taxon>
        <taxon>Basidiomycota</taxon>
        <taxon>Agaricomycotina</taxon>
        <taxon>Agaricomycetes</taxon>
        <taxon>Cantharellales</taxon>
        <taxon>Hydnaceae</taxon>
        <taxon>Hydnum</taxon>
    </lineage>
</organism>
<comment type="caution">
    <text evidence="3">The sequence shown here is derived from an EMBL/GenBank/DDBJ whole genome shotgun (WGS) entry which is preliminary data.</text>
</comment>
<dbReference type="Gene3D" id="1.25.40.10">
    <property type="entry name" value="Tetratricopeptide repeat domain"/>
    <property type="match status" value="1"/>
</dbReference>
<evidence type="ECO:0000313" key="3">
    <source>
        <dbReference type="EMBL" id="KAF9513676.1"/>
    </source>
</evidence>
<dbReference type="OrthoDB" id="185373at2759"/>
<dbReference type="Proteomes" id="UP000886523">
    <property type="component" value="Unassembled WGS sequence"/>
</dbReference>
<keyword evidence="1" id="KW-0677">Repeat</keyword>
<evidence type="ECO:0008006" key="5">
    <source>
        <dbReference type="Google" id="ProtNLM"/>
    </source>
</evidence>
<keyword evidence="4" id="KW-1185">Reference proteome</keyword>